<comment type="caution">
    <text evidence="1">The sequence shown here is derived from an EMBL/GenBank/DDBJ whole genome shotgun (WGS) entry which is preliminary data.</text>
</comment>
<protein>
    <recommendedName>
        <fullName evidence="3">Group II intron reverse transcriptase/maturase</fullName>
    </recommendedName>
</protein>
<evidence type="ECO:0000313" key="2">
    <source>
        <dbReference type="Proteomes" id="UP000186855"/>
    </source>
</evidence>
<name>A0A1Q8VN72_9ACTO</name>
<evidence type="ECO:0000313" key="1">
    <source>
        <dbReference type="EMBL" id="OLO49529.1"/>
    </source>
</evidence>
<reference evidence="1 2" key="1">
    <citation type="submission" date="2016-12" db="EMBL/GenBank/DDBJ databases">
        <title>Genomic comparison of strains in the 'Actinomyces naeslundii' group.</title>
        <authorList>
            <person name="Mughal S.R."/>
            <person name="Do T."/>
            <person name="Gilbert S.C."/>
            <person name="Witherden E.A."/>
            <person name="Didelot X."/>
            <person name="Beighton D."/>
        </authorList>
    </citation>
    <scope>NUCLEOTIDE SEQUENCE [LARGE SCALE GENOMIC DNA]</scope>
    <source>
        <strain evidence="1 2">S24V</strain>
    </source>
</reference>
<organism evidence="1 2">
    <name type="scientific">Actinomyces oris</name>
    <dbReference type="NCBI Taxonomy" id="544580"/>
    <lineage>
        <taxon>Bacteria</taxon>
        <taxon>Bacillati</taxon>
        <taxon>Actinomycetota</taxon>
        <taxon>Actinomycetes</taxon>
        <taxon>Actinomycetales</taxon>
        <taxon>Actinomycetaceae</taxon>
        <taxon>Actinomyces</taxon>
    </lineage>
</organism>
<accession>A0A1Q8VN72</accession>
<dbReference type="Proteomes" id="UP000186855">
    <property type="component" value="Unassembled WGS sequence"/>
</dbReference>
<gene>
    <name evidence="1" type="ORF">BKH30_10605</name>
</gene>
<proteinExistence type="predicted"/>
<dbReference type="EMBL" id="MSKI01000130">
    <property type="protein sequence ID" value="OLO49529.1"/>
    <property type="molecule type" value="Genomic_DNA"/>
</dbReference>
<sequence length="86" mass="8924">MSGSVSLVGVAPRPSKTAGKAFDIPKALVVEAWERVRSNKGAPGVDGAAVEDFERDLQANLYKICKPDVLGQLLPAFGASGSDPQA</sequence>
<evidence type="ECO:0008006" key="3">
    <source>
        <dbReference type="Google" id="ProtNLM"/>
    </source>
</evidence>
<dbReference type="AlphaFoldDB" id="A0A1Q8VN72"/>